<evidence type="ECO:0000256" key="4">
    <source>
        <dbReference type="ARBA" id="ARBA00022741"/>
    </source>
</evidence>
<dbReference type="Gene3D" id="3.40.50.2020">
    <property type="match status" value="2"/>
</dbReference>
<evidence type="ECO:0000313" key="11">
    <source>
        <dbReference type="EMBL" id="HJA71459.1"/>
    </source>
</evidence>
<dbReference type="CDD" id="cd06223">
    <property type="entry name" value="PRTases_typeI"/>
    <property type="match status" value="1"/>
</dbReference>
<keyword evidence="2" id="KW-0808">Transferase</keyword>
<dbReference type="GO" id="GO:0006164">
    <property type="term" value="P:purine nucleotide biosynthetic process"/>
    <property type="evidence" value="ECO:0007669"/>
    <property type="project" value="TreeGrafter"/>
</dbReference>
<evidence type="ECO:0000313" key="12">
    <source>
        <dbReference type="Proteomes" id="UP000823900"/>
    </source>
</evidence>
<comment type="catalytic activity">
    <reaction evidence="7">
        <text>D-ribose 5-phosphate + ATP = 5-phospho-alpha-D-ribose 1-diphosphate + AMP + H(+)</text>
        <dbReference type="Rhea" id="RHEA:15609"/>
        <dbReference type="ChEBI" id="CHEBI:15378"/>
        <dbReference type="ChEBI" id="CHEBI:30616"/>
        <dbReference type="ChEBI" id="CHEBI:58017"/>
        <dbReference type="ChEBI" id="CHEBI:78346"/>
        <dbReference type="ChEBI" id="CHEBI:456215"/>
        <dbReference type="EC" id="2.7.6.1"/>
    </reaction>
</comment>
<dbReference type="AlphaFoldDB" id="A0A9D2HJ61"/>
<dbReference type="Pfam" id="PF13793">
    <property type="entry name" value="Pribosyltran_N"/>
    <property type="match status" value="1"/>
</dbReference>
<dbReference type="GO" id="GO:0006015">
    <property type="term" value="P:5-phosphoribose 1-diphosphate biosynthetic process"/>
    <property type="evidence" value="ECO:0007669"/>
    <property type="project" value="TreeGrafter"/>
</dbReference>
<keyword evidence="5" id="KW-0418">Kinase</keyword>
<evidence type="ECO:0000256" key="1">
    <source>
        <dbReference type="ARBA" id="ARBA00013247"/>
    </source>
</evidence>
<comment type="caution">
    <text evidence="11">The sequence shown here is derived from an EMBL/GenBank/DDBJ whole genome shotgun (WGS) entry which is preliminary data.</text>
</comment>
<comment type="similarity">
    <text evidence="8">Belongs to the ribose-phosphate pyrophosphokinase family.</text>
</comment>
<dbReference type="GO" id="GO:0002189">
    <property type="term" value="C:ribose phosphate diphosphokinase complex"/>
    <property type="evidence" value="ECO:0007669"/>
    <property type="project" value="TreeGrafter"/>
</dbReference>
<dbReference type="GO" id="GO:0004749">
    <property type="term" value="F:ribose phosphate diphosphokinase activity"/>
    <property type="evidence" value="ECO:0007669"/>
    <property type="project" value="UniProtKB-EC"/>
</dbReference>
<reference evidence="11" key="1">
    <citation type="journal article" date="2021" name="PeerJ">
        <title>Extensive microbial diversity within the chicken gut microbiome revealed by metagenomics and culture.</title>
        <authorList>
            <person name="Gilroy R."/>
            <person name="Ravi A."/>
            <person name="Getino M."/>
            <person name="Pursley I."/>
            <person name="Horton D.L."/>
            <person name="Alikhan N.F."/>
            <person name="Baker D."/>
            <person name="Gharbi K."/>
            <person name="Hall N."/>
            <person name="Watson M."/>
            <person name="Adriaenssens E.M."/>
            <person name="Foster-Nyarko E."/>
            <person name="Jarju S."/>
            <person name="Secka A."/>
            <person name="Antonio M."/>
            <person name="Oren A."/>
            <person name="Chaudhuri R.R."/>
            <person name="La Ragione R."/>
            <person name="Hildebrand F."/>
            <person name="Pallen M.J."/>
        </authorList>
    </citation>
    <scope>NUCLEOTIDE SEQUENCE</scope>
    <source>
        <strain evidence="11">CHK178-16964</strain>
    </source>
</reference>
<evidence type="ECO:0000256" key="2">
    <source>
        <dbReference type="ARBA" id="ARBA00022679"/>
    </source>
</evidence>
<dbReference type="NCBIfam" id="TIGR01251">
    <property type="entry name" value="ribP_PPkin"/>
    <property type="match status" value="1"/>
</dbReference>
<dbReference type="GO" id="GO:0000287">
    <property type="term" value="F:magnesium ion binding"/>
    <property type="evidence" value="ECO:0007669"/>
    <property type="project" value="InterPro"/>
</dbReference>
<keyword evidence="6" id="KW-0067">ATP-binding</keyword>
<dbReference type="GO" id="GO:0005524">
    <property type="term" value="F:ATP binding"/>
    <property type="evidence" value="ECO:0007669"/>
    <property type="project" value="UniProtKB-KW"/>
</dbReference>
<protein>
    <recommendedName>
        <fullName evidence="1">ribose-phosphate diphosphokinase</fullName>
        <ecNumber evidence="1">2.7.6.1</ecNumber>
    </recommendedName>
</protein>
<name>A0A9D2HJ61_9FIRM</name>
<evidence type="ECO:0000256" key="6">
    <source>
        <dbReference type="ARBA" id="ARBA00022840"/>
    </source>
</evidence>
<dbReference type="PANTHER" id="PTHR10210">
    <property type="entry name" value="RIBOSE-PHOSPHATE DIPHOSPHOKINASE FAMILY MEMBER"/>
    <property type="match status" value="1"/>
</dbReference>
<dbReference type="InterPro" id="IPR000836">
    <property type="entry name" value="PRTase_dom"/>
</dbReference>
<proteinExistence type="inferred from homology"/>
<dbReference type="InterPro" id="IPR029057">
    <property type="entry name" value="PRTase-like"/>
</dbReference>
<sequence length="407" mass="46247">MSSKFVFEDSLPVAPLKIAALESCRPLAEQVNGYIVGFRKNDTEELLKARKADLHYRGYDVESYLLDLECPRFGSGEAKGVIRESVRGTDIFAMVDITNYSLTYKLNGMTNHMSPDDHFQDLKRIIAASISTAHRVNVIMPFLYEGRQHKRNKRESLDCAMALEELSNMGVKNIITFDAHDPRVQNAIPLCGFDNFLPTYQFVKALFLHDSTLKINKDSFMVISPDEGAMHRAVYLANNLSVDMGMFYKRRDYSQVVDGRNPIVAHEFLGTSVEGKTVLVIDDMISSGESILDTAKALKERKAAKVAICCTFGLFTDGLEKFDDYYARGYFDYVITTNLNYRPESLLKRPWYQEADMSKYLAAIINSFNHDASMNATLSPTAKIQKLVRRYQEQARDDGYEYYQTLG</sequence>
<dbReference type="InterPro" id="IPR029099">
    <property type="entry name" value="Pribosyltran_N"/>
</dbReference>
<dbReference type="InterPro" id="IPR005946">
    <property type="entry name" value="Rib-P_diPkinase"/>
</dbReference>
<dbReference type="PANTHER" id="PTHR10210:SF32">
    <property type="entry name" value="RIBOSE-PHOSPHATE PYROPHOSPHOKINASE 2"/>
    <property type="match status" value="1"/>
</dbReference>
<dbReference type="EMBL" id="DWZA01000067">
    <property type="protein sequence ID" value="HJA71459.1"/>
    <property type="molecule type" value="Genomic_DNA"/>
</dbReference>
<dbReference type="EC" id="2.7.6.1" evidence="1"/>
<evidence type="ECO:0000259" key="9">
    <source>
        <dbReference type="Pfam" id="PF00156"/>
    </source>
</evidence>
<dbReference type="GO" id="GO:0016301">
    <property type="term" value="F:kinase activity"/>
    <property type="evidence" value="ECO:0007669"/>
    <property type="project" value="UniProtKB-KW"/>
</dbReference>
<keyword evidence="3 8" id="KW-0545">Nucleotide biosynthesis</keyword>
<dbReference type="GO" id="GO:0005737">
    <property type="term" value="C:cytoplasm"/>
    <property type="evidence" value="ECO:0007669"/>
    <property type="project" value="TreeGrafter"/>
</dbReference>
<evidence type="ECO:0000256" key="8">
    <source>
        <dbReference type="RuleBase" id="RU004324"/>
    </source>
</evidence>
<evidence type="ECO:0000259" key="10">
    <source>
        <dbReference type="Pfam" id="PF13793"/>
    </source>
</evidence>
<reference evidence="11" key="2">
    <citation type="submission" date="2021-04" db="EMBL/GenBank/DDBJ databases">
        <authorList>
            <person name="Gilroy R."/>
        </authorList>
    </citation>
    <scope>NUCLEOTIDE SEQUENCE</scope>
    <source>
        <strain evidence="11">CHK178-16964</strain>
    </source>
</reference>
<dbReference type="SUPFAM" id="SSF53271">
    <property type="entry name" value="PRTase-like"/>
    <property type="match status" value="2"/>
</dbReference>
<feature type="domain" description="Ribose-phosphate pyrophosphokinase N-terminal" evidence="10">
    <location>
        <begin position="16"/>
        <end position="170"/>
    </location>
</feature>
<gene>
    <name evidence="11" type="ORF">IAA07_07755</name>
</gene>
<feature type="domain" description="Phosphoribosyltransferase" evidence="9">
    <location>
        <begin position="215"/>
        <end position="331"/>
    </location>
</feature>
<evidence type="ECO:0000256" key="5">
    <source>
        <dbReference type="ARBA" id="ARBA00022777"/>
    </source>
</evidence>
<keyword evidence="4" id="KW-0547">Nucleotide-binding</keyword>
<dbReference type="NCBIfam" id="NF005299">
    <property type="entry name" value="PRK06827.1"/>
    <property type="match status" value="1"/>
</dbReference>
<accession>A0A9D2HJ61</accession>
<organism evidence="11 12">
    <name type="scientific">Candidatus Lachnoclostridium stercoravium</name>
    <dbReference type="NCBI Taxonomy" id="2838633"/>
    <lineage>
        <taxon>Bacteria</taxon>
        <taxon>Bacillati</taxon>
        <taxon>Bacillota</taxon>
        <taxon>Clostridia</taxon>
        <taxon>Lachnospirales</taxon>
        <taxon>Lachnospiraceae</taxon>
    </lineage>
</organism>
<evidence type="ECO:0000256" key="7">
    <source>
        <dbReference type="ARBA" id="ARBA00049535"/>
    </source>
</evidence>
<dbReference type="Pfam" id="PF00156">
    <property type="entry name" value="Pribosyltran"/>
    <property type="match status" value="1"/>
</dbReference>
<evidence type="ECO:0000256" key="3">
    <source>
        <dbReference type="ARBA" id="ARBA00022727"/>
    </source>
</evidence>
<dbReference type="Proteomes" id="UP000823900">
    <property type="component" value="Unassembled WGS sequence"/>
</dbReference>